<accession>A0A835A068</accession>
<name>A0A835A068_9POAL</name>
<gene>
    <name evidence="2" type="ORF">HU200_065348</name>
</gene>
<feature type="domain" description="DUF7597" evidence="1">
    <location>
        <begin position="40"/>
        <end position="128"/>
    </location>
</feature>
<evidence type="ECO:0000313" key="3">
    <source>
        <dbReference type="Proteomes" id="UP000636709"/>
    </source>
</evidence>
<dbReference type="PANTHER" id="PTHR33075:SF7">
    <property type="entry name" value="OS02G0303350 PROTEIN"/>
    <property type="match status" value="1"/>
</dbReference>
<dbReference type="PANTHER" id="PTHR33075">
    <property type="entry name" value="OS02G0499800 PROTEIN"/>
    <property type="match status" value="1"/>
</dbReference>
<dbReference type="InterPro" id="IPR056018">
    <property type="entry name" value="DUF7597"/>
</dbReference>
<proteinExistence type="predicted"/>
<keyword evidence="3" id="KW-1185">Reference proteome</keyword>
<dbReference type="Proteomes" id="UP000636709">
    <property type="component" value="Unassembled WGS sequence"/>
</dbReference>
<evidence type="ECO:0000259" key="1">
    <source>
        <dbReference type="Pfam" id="PF24530"/>
    </source>
</evidence>
<organism evidence="2 3">
    <name type="scientific">Digitaria exilis</name>
    <dbReference type="NCBI Taxonomy" id="1010633"/>
    <lineage>
        <taxon>Eukaryota</taxon>
        <taxon>Viridiplantae</taxon>
        <taxon>Streptophyta</taxon>
        <taxon>Embryophyta</taxon>
        <taxon>Tracheophyta</taxon>
        <taxon>Spermatophyta</taxon>
        <taxon>Magnoliopsida</taxon>
        <taxon>Liliopsida</taxon>
        <taxon>Poales</taxon>
        <taxon>Poaceae</taxon>
        <taxon>PACMAD clade</taxon>
        <taxon>Panicoideae</taxon>
        <taxon>Panicodae</taxon>
        <taxon>Paniceae</taxon>
        <taxon>Anthephorinae</taxon>
        <taxon>Digitaria</taxon>
    </lineage>
</organism>
<protein>
    <recommendedName>
        <fullName evidence="1">DUF7597 domain-containing protein</fullName>
    </recommendedName>
</protein>
<evidence type="ECO:0000313" key="2">
    <source>
        <dbReference type="EMBL" id="KAF8647522.1"/>
    </source>
</evidence>
<dbReference type="AlphaFoldDB" id="A0A835A068"/>
<comment type="caution">
    <text evidence="2">The sequence shown here is derived from an EMBL/GenBank/DDBJ whole genome shotgun (WGS) entry which is preliminary data.</text>
</comment>
<dbReference type="Pfam" id="PF24530">
    <property type="entry name" value="DUF7597"/>
    <property type="match status" value="1"/>
</dbReference>
<dbReference type="EMBL" id="JACEFO010002846">
    <property type="protein sequence ID" value="KAF8647522.1"/>
    <property type="molecule type" value="Genomic_DNA"/>
</dbReference>
<dbReference type="OrthoDB" id="681776at2759"/>
<reference evidence="2" key="1">
    <citation type="submission" date="2020-07" db="EMBL/GenBank/DDBJ databases">
        <title>Genome sequence and genetic diversity analysis of an under-domesticated orphan crop, white fonio (Digitaria exilis).</title>
        <authorList>
            <person name="Bennetzen J.L."/>
            <person name="Chen S."/>
            <person name="Ma X."/>
            <person name="Wang X."/>
            <person name="Yssel A.E.J."/>
            <person name="Chaluvadi S.R."/>
            <person name="Johnson M."/>
            <person name="Gangashetty P."/>
            <person name="Hamidou F."/>
            <person name="Sanogo M.D."/>
            <person name="Zwaenepoel A."/>
            <person name="Wallace J."/>
            <person name="Van De Peer Y."/>
            <person name="Van Deynze A."/>
        </authorList>
    </citation>
    <scope>NUCLEOTIDE SEQUENCE</scope>
    <source>
        <tissue evidence="2">Leaves</tissue>
    </source>
</reference>
<sequence>MALFAIDPRSHFPWGLEAIPHNPDEVPKILSAYLGACMETYNEDLAIAYFMPEVNKDDFGPMAHALKEYFARVHGVHLLEVLPCPIGDAYVRVLNPVEREHFLNESYQFNSQDTLSFAKHDEGRNARLQTMNREAWIMLMAYPEDAKNNTAVAKAVGGFSLLRYWHDSVNKARVVVKVNLKDDSEIPHGVIVSAGLPPRTTSWTCPVFVLKYKDVVVQSDEDPIPSNGPLFSPTLLCSSMDRDKFCSSR</sequence>